<keyword evidence="4 5" id="KW-0472">Membrane</keyword>
<feature type="domain" description="TM2" evidence="6">
    <location>
        <begin position="2"/>
        <end position="51"/>
    </location>
</feature>
<evidence type="ECO:0000256" key="2">
    <source>
        <dbReference type="ARBA" id="ARBA00022692"/>
    </source>
</evidence>
<comment type="subcellular location">
    <subcellularLocation>
        <location evidence="1">Membrane</location>
        <topology evidence="1">Multi-pass membrane protein</topology>
    </subcellularLocation>
</comment>
<evidence type="ECO:0000313" key="8">
    <source>
        <dbReference type="Proteomes" id="UP000266669"/>
    </source>
</evidence>
<feature type="transmembrane region" description="Helical" evidence="5">
    <location>
        <begin position="32"/>
        <end position="54"/>
    </location>
</feature>
<dbReference type="Pfam" id="PF05154">
    <property type="entry name" value="TM2"/>
    <property type="match status" value="1"/>
</dbReference>
<evidence type="ECO:0000256" key="1">
    <source>
        <dbReference type="ARBA" id="ARBA00004141"/>
    </source>
</evidence>
<evidence type="ECO:0000259" key="6">
    <source>
        <dbReference type="Pfam" id="PF05154"/>
    </source>
</evidence>
<dbReference type="GO" id="GO:0016020">
    <property type="term" value="C:membrane"/>
    <property type="evidence" value="ECO:0007669"/>
    <property type="project" value="UniProtKB-SubCell"/>
</dbReference>
<dbReference type="Proteomes" id="UP000266669">
    <property type="component" value="Unassembled WGS sequence"/>
</dbReference>
<keyword evidence="2 5" id="KW-0812">Transmembrane</keyword>
<evidence type="ECO:0000313" key="7">
    <source>
        <dbReference type="EMBL" id="RHX83383.1"/>
    </source>
</evidence>
<proteinExistence type="predicted"/>
<dbReference type="AlphaFoldDB" id="A0A8B3CM76"/>
<dbReference type="InterPro" id="IPR007829">
    <property type="entry name" value="TM2"/>
</dbReference>
<keyword evidence="3 5" id="KW-1133">Transmembrane helix</keyword>
<evidence type="ECO:0000256" key="3">
    <source>
        <dbReference type="ARBA" id="ARBA00022989"/>
    </source>
</evidence>
<dbReference type="EMBL" id="QHCS01000009">
    <property type="protein sequence ID" value="RHX83383.1"/>
    <property type="molecule type" value="Genomic_DNA"/>
</dbReference>
<dbReference type="InterPro" id="IPR050932">
    <property type="entry name" value="TM2D1-3-like"/>
</dbReference>
<reference evidence="8" key="1">
    <citation type="submission" date="2018-05" db="EMBL/GenBank/DDBJ databases">
        <title>Leptospira yasudae sp. nov. and Leptospira stimsonii sp. nov., two pathogenic species of the genus Leptospira isolated from environmental sources.</title>
        <authorList>
            <person name="Casanovas-Massana A."/>
            <person name="Hamond C."/>
            <person name="Santos L.A."/>
            <person name="Hacker K.P."/>
            <person name="Balassiano I."/>
            <person name="Medeiros M.A."/>
            <person name="Reis M.G."/>
            <person name="Ko A.I."/>
            <person name="Wunder E.A."/>
        </authorList>
    </citation>
    <scope>NUCLEOTIDE SEQUENCE [LARGE SCALE GENOMIC DNA]</scope>
    <source>
        <strain evidence="8">AMB6-RJ</strain>
    </source>
</reference>
<dbReference type="PANTHER" id="PTHR21016:SF25">
    <property type="entry name" value="TM2 DOMAIN-CONTAINING PROTEIN DDB_G0277895-RELATED"/>
    <property type="match status" value="1"/>
</dbReference>
<feature type="transmembrane region" description="Helical" evidence="5">
    <location>
        <begin position="7"/>
        <end position="26"/>
    </location>
</feature>
<evidence type="ECO:0000256" key="5">
    <source>
        <dbReference type="SAM" id="Phobius"/>
    </source>
</evidence>
<sequence>MKSKGMAYLFWFVGFLGAFGIHRFYLGKIGTGLLWMCTLGLFGFGAFFDLFTLGSQVDAINTKKELKEIRTVTLANAVAQKGGEV</sequence>
<evidence type="ECO:0000256" key="4">
    <source>
        <dbReference type="ARBA" id="ARBA00023136"/>
    </source>
</evidence>
<comment type="caution">
    <text evidence="7">The sequence shown here is derived from an EMBL/GenBank/DDBJ whole genome shotgun (WGS) entry which is preliminary data.</text>
</comment>
<gene>
    <name evidence="7" type="ORF">DLM78_22050</name>
</gene>
<name>A0A8B3CM76_9LEPT</name>
<dbReference type="PANTHER" id="PTHR21016">
    <property type="entry name" value="BETA-AMYLOID BINDING PROTEIN-RELATED"/>
    <property type="match status" value="1"/>
</dbReference>
<protein>
    <recommendedName>
        <fullName evidence="6">TM2 domain-containing protein</fullName>
    </recommendedName>
</protein>
<dbReference type="RefSeq" id="WP_118983914.1">
    <property type="nucleotide sequence ID" value="NZ_QHCS01000009.1"/>
</dbReference>
<organism evidence="7 8">
    <name type="scientific">Leptospira stimsonii</name>
    <dbReference type="NCBI Taxonomy" id="2202203"/>
    <lineage>
        <taxon>Bacteria</taxon>
        <taxon>Pseudomonadati</taxon>
        <taxon>Spirochaetota</taxon>
        <taxon>Spirochaetia</taxon>
        <taxon>Leptospirales</taxon>
        <taxon>Leptospiraceae</taxon>
        <taxon>Leptospira</taxon>
    </lineage>
</organism>
<accession>A0A8B3CM76</accession>